<dbReference type="Pfam" id="PF01740">
    <property type="entry name" value="STAS"/>
    <property type="match status" value="1"/>
</dbReference>
<protein>
    <recommendedName>
        <fullName evidence="2">Anti-sigma factor antagonist</fullName>
    </recommendedName>
</protein>
<gene>
    <name evidence="4" type="ORF">A5683_13300</name>
</gene>
<evidence type="ECO:0000256" key="1">
    <source>
        <dbReference type="ARBA" id="ARBA00009013"/>
    </source>
</evidence>
<comment type="similarity">
    <text evidence="1 2">Belongs to the anti-sigma-factor antagonist family.</text>
</comment>
<evidence type="ECO:0000256" key="2">
    <source>
        <dbReference type="RuleBase" id="RU003749"/>
    </source>
</evidence>
<name>A0A1A2SKI2_MYCNT</name>
<proteinExistence type="inferred from homology"/>
<sequence length="145" mass="15237">MNSVVVEAMPTSHLTLSTKLVYELGDPNSTLRATADRSGPSVVIYAGGEVDACNEVTWRHLVSEASSGVTAPGFFVVDVTGLDFMGCCAFAVLAEEAKSCRERGIELRLVSCEPIAARVVDACGLSAVLPIYPTVDSALSAAARW</sequence>
<dbReference type="Gene3D" id="3.30.750.24">
    <property type="entry name" value="STAS domain"/>
    <property type="match status" value="1"/>
</dbReference>
<reference evidence="4 5" key="1">
    <citation type="submission" date="2016-06" db="EMBL/GenBank/DDBJ databases">
        <authorList>
            <person name="Kjaerup R.B."/>
            <person name="Dalgaard T.S."/>
            <person name="Juul-Madsen H.R."/>
        </authorList>
    </citation>
    <scope>NUCLEOTIDE SEQUENCE [LARGE SCALE GENOMIC DNA]</scope>
    <source>
        <strain evidence="4 5">E152</strain>
    </source>
</reference>
<accession>A0A1A2SKI2</accession>
<dbReference type="GO" id="GO:0043856">
    <property type="term" value="F:anti-sigma factor antagonist activity"/>
    <property type="evidence" value="ECO:0007669"/>
    <property type="project" value="InterPro"/>
</dbReference>
<evidence type="ECO:0000313" key="5">
    <source>
        <dbReference type="Proteomes" id="UP000092389"/>
    </source>
</evidence>
<dbReference type="InterPro" id="IPR036513">
    <property type="entry name" value="STAS_dom_sf"/>
</dbReference>
<feature type="domain" description="STAS" evidence="3">
    <location>
        <begin position="31"/>
        <end position="142"/>
    </location>
</feature>
<dbReference type="PANTHER" id="PTHR33495">
    <property type="entry name" value="ANTI-SIGMA FACTOR ANTAGONIST TM_1081-RELATED-RELATED"/>
    <property type="match status" value="1"/>
</dbReference>
<dbReference type="PANTHER" id="PTHR33495:SF2">
    <property type="entry name" value="ANTI-SIGMA FACTOR ANTAGONIST TM_1081-RELATED"/>
    <property type="match status" value="1"/>
</dbReference>
<dbReference type="RefSeq" id="WP_067827578.1">
    <property type="nucleotide sequence ID" value="NZ_LZJP01000008.1"/>
</dbReference>
<dbReference type="PROSITE" id="PS50801">
    <property type="entry name" value="STAS"/>
    <property type="match status" value="1"/>
</dbReference>
<dbReference type="SUPFAM" id="SSF52091">
    <property type="entry name" value="SpoIIaa-like"/>
    <property type="match status" value="1"/>
</dbReference>
<comment type="caution">
    <text evidence="4">The sequence shown here is derived from an EMBL/GenBank/DDBJ whole genome shotgun (WGS) entry which is preliminary data.</text>
</comment>
<dbReference type="NCBIfam" id="TIGR00377">
    <property type="entry name" value="ant_ant_sig"/>
    <property type="match status" value="1"/>
</dbReference>
<evidence type="ECO:0000259" key="3">
    <source>
        <dbReference type="PROSITE" id="PS50801"/>
    </source>
</evidence>
<accession>A0A1A2TUK4</accession>
<dbReference type="AlphaFoldDB" id="A0A1A2SKI2"/>
<dbReference type="InterPro" id="IPR002645">
    <property type="entry name" value="STAS_dom"/>
</dbReference>
<dbReference type="OrthoDB" id="3700428at2"/>
<organism evidence="4 5">
    <name type="scientific">Mycobacterium mantenii</name>
    <dbReference type="NCBI Taxonomy" id="560555"/>
    <lineage>
        <taxon>Bacteria</taxon>
        <taxon>Bacillati</taxon>
        <taxon>Actinomycetota</taxon>
        <taxon>Actinomycetes</taxon>
        <taxon>Mycobacteriales</taxon>
        <taxon>Mycobacteriaceae</taxon>
        <taxon>Mycobacterium</taxon>
        <taxon>Mycobacterium avium complex (MAC)</taxon>
    </lineage>
</organism>
<evidence type="ECO:0000313" key="4">
    <source>
        <dbReference type="EMBL" id="OBH64743.1"/>
    </source>
</evidence>
<dbReference type="CDD" id="cd07043">
    <property type="entry name" value="STAS_anti-anti-sigma_factors"/>
    <property type="match status" value="1"/>
</dbReference>
<dbReference type="EMBL" id="LZJU01000224">
    <property type="protein sequence ID" value="OBH64743.1"/>
    <property type="molecule type" value="Genomic_DNA"/>
</dbReference>
<dbReference type="Proteomes" id="UP000092389">
    <property type="component" value="Unassembled WGS sequence"/>
</dbReference>
<dbReference type="InterPro" id="IPR003658">
    <property type="entry name" value="Anti-sigma_ant"/>
</dbReference>